<proteinExistence type="inferred from homology"/>
<evidence type="ECO:0000256" key="1">
    <source>
        <dbReference type="ARBA" id="ARBA00004651"/>
    </source>
</evidence>
<keyword evidence="9" id="KW-0808">Transferase</keyword>
<feature type="transmembrane region" description="Helical" evidence="7">
    <location>
        <begin position="56"/>
        <end position="74"/>
    </location>
</feature>
<feature type="transmembrane region" description="Helical" evidence="7">
    <location>
        <begin position="168"/>
        <end position="187"/>
    </location>
</feature>
<reference evidence="9 10" key="1">
    <citation type="submission" date="2023-09" db="EMBL/GenBank/DDBJ databases">
        <title>Microbial mechanism of fulvic acid promoting antimony reduction mineralization in rice fields.</title>
        <authorList>
            <person name="Chen G."/>
            <person name="Lan J."/>
        </authorList>
    </citation>
    <scope>NUCLEOTIDE SEQUENCE [LARGE SCALE GENOMIC DNA]</scope>
    <source>
        <strain evidence="9 10">PS1</strain>
    </source>
</reference>
<keyword evidence="10" id="KW-1185">Reference proteome</keyword>
<feature type="transmembrane region" description="Helical" evidence="7">
    <location>
        <begin position="20"/>
        <end position="36"/>
    </location>
</feature>
<keyword evidence="6 7" id="KW-0472">Membrane</keyword>
<gene>
    <name evidence="9" type="ORF">RH061_03395</name>
</gene>
<feature type="transmembrane region" description="Helical" evidence="7">
    <location>
        <begin position="257"/>
        <end position="274"/>
    </location>
</feature>
<name>A0ABY9VI92_9BACI</name>
<accession>A0ABY9VI92</accession>
<dbReference type="PANTHER" id="PTHR40074">
    <property type="entry name" value="O-ACETYLTRANSFERASE WECH"/>
    <property type="match status" value="1"/>
</dbReference>
<dbReference type="Pfam" id="PF01757">
    <property type="entry name" value="Acyl_transf_3"/>
    <property type="match status" value="1"/>
</dbReference>
<protein>
    <submittedName>
        <fullName evidence="9">Acyltransferase</fullName>
        <ecNumber evidence="9">2.3.1.-</ecNumber>
    </submittedName>
</protein>
<feature type="transmembrane region" description="Helical" evidence="7">
    <location>
        <begin position="228"/>
        <end position="245"/>
    </location>
</feature>
<evidence type="ECO:0000256" key="7">
    <source>
        <dbReference type="SAM" id="Phobius"/>
    </source>
</evidence>
<feature type="transmembrane region" description="Helical" evidence="7">
    <location>
        <begin position="325"/>
        <end position="342"/>
    </location>
</feature>
<keyword evidence="5 7" id="KW-1133">Transmembrane helix</keyword>
<dbReference type="PANTHER" id="PTHR40074:SF2">
    <property type="entry name" value="O-ACETYLTRANSFERASE WECH"/>
    <property type="match status" value="1"/>
</dbReference>
<evidence type="ECO:0000256" key="3">
    <source>
        <dbReference type="ARBA" id="ARBA00022475"/>
    </source>
</evidence>
<dbReference type="InterPro" id="IPR002656">
    <property type="entry name" value="Acyl_transf_3_dom"/>
</dbReference>
<dbReference type="GO" id="GO:0016746">
    <property type="term" value="F:acyltransferase activity"/>
    <property type="evidence" value="ECO:0007669"/>
    <property type="project" value="UniProtKB-KW"/>
</dbReference>
<feature type="transmembrane region" description="Helical" evidence="7">
    <location>
        <begin position="86"/>
        <end position="104"/>
    </location>
</feature>
<comment type="similarity">
    <text evidence="2">Belongs to the acyltransferase 3 family.</text>
</comment>
<evidence type="ECO:0000313" key="10">
    <source>
        <dbReference type="Proteomes" id="UP001303324"/>
    </source>
</evidence>
<dbReference type="EMBL" id="CP134494">
    <property type="protein sequence ID" value="WNF23570.1"/>
    <property type="molecule type" value="Genomic_DNA"/>
</dbReference>
<comment type="subcellular location">
    <subcellularLocation>
        <location evidence="1">Cell membrane</location>
        <topology evidence="1">Multi-pass membrane protein</topology>
    </subcellularLocation>
</comment>
<feature type="transmembrane region" description="Helical" evidence="7">
    <location>
        <begin position="199"/>
        <end position="216"/>
    </location>
</feature>
<feature type="transmembrane region" description="Helical" evidence="7">
    <location>
        <begin position="295"/>
        <end position="313"/>
    </location>
</feature>
<evidence type="ECO:0000256" key="6">
    <source>
        <dbReference type="ARBA" id="ARBA00023136"/>
    </source>
</evidence>
<organism evidence="9 10">
    <name type="scientific">Mesobacillus jeotgali</name>
    <dbReference type="NCBI Taxonomy" id="129985"/>
    <lineage>
        <taxon>Bacteria</taxon>
        <taxon>Bacillati</taxon>
        <taxon>Bacillota</taxon>
        <taxon>Bacilli</taxon>
        <taxon>Bacillales</taxon>
        <taxon>Bacillaceae</taxon>
        <taxon>Mesobacillus</taxon>
    </lineage>
</organism>
<sequence length="354" mass="41209">MEILGVQILSYSRPIMQRNYAIDFIKFFAILAVVIIHTFPSNDQQGYFVLDNLSRFAVPFFFVASGYLFSLKVIDNPQSFAYFKKYVTKILKIYVSWLIFYASYDVIRILLTDGNVKAELAKYKENLTVLNLFYYGQGTSGYQLWFVISLVWSIVILYLFYRLKRIRLLLVIAFCLNLLGLFGQSYSVFDELPVSTTRAALYISLFYIVMGFWLASVHTWRKYSARTYFYLFCIFTILQVIEGLWLQKGLESKHGEYFFSTIFLTLFLFLYALSKPHLGKNLLITKIGGNSLGSYAIHIFFIDIVDVLFSKIGLDQSTHNLLQNLVDAFLVFVLSYLSYHFLQKIKISLKKNRA</sequence>
<dbReference type="Proteomes" id="UP001303324">
    <property type="component" value="Chromosome"/>
</dbReference>
<keyword evidence="9" id="KW-0012">Acyltransferase</keyword>
<dbReference type="EC" id="2.3.1.-" evidence="9"/>
<evidence type="ECO:0000256" key="4">
    <source>
        <dbReference type="ARBA" id="ARBA00022692"/>
    </source>
</evidence>
<feature type="transmembrane region" description="Helical" evidence="7">
    <location>
        <begin position="142"/>
        <end position="161"/>
    </location>
</feature>
<evidence type="ECO:0000256" key="5">
    <source>
        <dbReference type="ARBA" id="ARBA00022989"/>
    </source>
</evidence>
<evidence type="ECO:0000259" key="8">
    <source>
        <dbReference type="Pfam" id="PF01757"/>
    </source>
</evidence>
<keyword evidence="3" id="KW-1003">Cell membrane</keyword>
<feature type="domain" description="Acyltransferase 3" evidence="8">
    <location>
        <begin position="19"/>
        <end position="338"/>
    </location>
</feature>
<dbReference type="RefSeq" id="WP_311073947.1">
    <property type="nucleotide sequence ID" value="NZ_CP134494.1"/>
</dbReference>
<evidence type="ECO:0000256" key="2">
    <source>
        <dbReference type="ARBA" id="ARBA00007400"/>
    </source>
</evidence>
<evidence type="ECO:0000313" key="9">
    <source>
        <dbReference type="EMBL" id="WNF23570.1"/>
    </source>
</evidence>
<keyword evidence="4 7" id="KW-0812">Transmembrane</keyword>